<feature type="domain" description="Luciferase-like" evidence="3">
    <location>
        <begin position="1"/>
        <end position="305"/>
    </location>
</feature>
<dbReference type="InParanoid" id="W0RQ74"/>
<organism evidence="4 5">
    <name type="scientific">Gemmatirosa kalamazoonensis</name>
    <dbReference type="NCBI Taxonomy" id="861299"/>
    <lineage>
        <taxon>Bacteria</taxon>
        <taxon>Pseudomonadati</taxon>
        <taxon>Gemmatimonadota</taxon>
        <taxon>Gemmatimonadia</taxon>
        <taxon>Gemmatimonadales</taxon>
        <taxon>Gemmatimonadaceae</taxon>
        <taxon>Gemmatirosa</taxon>
    </lineage>
</organism>
<dbReference type="Proteomes" id="UP000019151">
    <property type="component" value="Plasmid 1"/>
</dbReference>
<dbReference type="NCBIfam" id="TIGR03558">
    <property type="entry name" value="oxido_grp_1"/>
    <property type="match status" value="1"/>
</dbReference>
<dbReference type="AlphaFoldDB" id="W0RQ74"/>
<dbReference type="Pfam" id="PF00296">
    <property type="entry name" value="Bac_luciferase"/>
    <property type="match status" value="1"/>
</dbReference>
<dbReference type="GO" id="GO:0005829">
    <property type="term" value="C:cytosol"/>
    <property type="evidence" value="ECO:0007669"/>
    <property type="project" value="TreeGrafter"/>
</dbReference>
<evidence type="ECO:0000256" key="1">
    <source>
        <dbReference type="ARBA" id="ARBA00007789"/>
    </source>
</evidence>
<dbReference type="FunCoup" id="W0RQ74">
    <property type="interactions" value="64"/>
</dbReference>
<dbReference type="InterPro" id="IPR019949">
    <property type="entry name" value="CmoO-like"/>
</dbReference>
<dbReference type="PANTHER" id="PTHR30137">
    <property type="entry name" value="LUCIFERASE-LIKE MONOOXYGENASE"/>
    <property type="match status" value="1"/>
</dbReference>
<evidence type="ECO:0000313" key="4">
    <source>
        <dbReference type="EMBL" id="AHG92490.1"/>
    </source>
</evidence>
<dbReference type="InterPro" id="IPR050766">
    <property type="entry name" value="Bact_Lucif_Oxidored"/>
</dbReference>
<accession>W0RQ74</accession>
<dbReference type="KEGG" id="gba:J421_4955"/>
<dbReference type="PANTHER" id="PTHR30137:SF20">
    <property type="entry name" value="N-ACETYL-S-ALKYLCYSTEINE MONOOXYGENASE"/>
    <property type="match status" value="1"/>
</dbReference>
<evidence type="ECO:0000256" key="2">
    <source>
        <dbReference type="ARBA" id="ARBA00074555"/>
    </source>
</evidence>
<dbReference type="InterPro" id="IPR011251">
    <property type="entry name" value="Luciferase-like_dom"/>
</dbReference>
<protein>
    <recommendedName>
        <fullName evidence="2">Luciferase-like monooxygenase</fullName>
    </recommendedName>
</protein>
<evidence type="ECO:0000313" key="5">
    <source>
        <dbReference type="Proteomes" id="UP000019151"/>
    </source>
</evidence>
<dbReference type="Gene3D" id="3.20.20.30">
    <property type="entry name" value="Luciferase-like domain"/>
    <property type="match status" value="1"/>
</dbReference>
<dbReference type="HOGENOM" id="CLU_027853_9_0_0"/>
<keyword evidence="5" id="KW-1185">Reference proteome</keyword>
<comment type="similarity">
    <text evidence="1">To bacterial alkanal monooxygenase alpha and beta chains.</text>
</comment>
<dbReference type="EMBL" id="CP007129">
    <property type="protein sequence ID" value="AHG92490.1"/>
    <property type="molecule type" value="Genomic_DNA"/>
</dbReference>
<dbReference type="InterPro" id="IPR036661">
    <property type="entry name" value="Luciferase-like_sf"/>
</dbReference>
<name>W0RQ74_9BACT</name>
<dbReference type="GO" id="GO:0016705">
    <property type="term" value="F:oxidoreductase activity, acting on paired donors, with incorporation or reduction of molecular oxygen"/>
    <property type="evidence" value="ECO:0007669"/>
    <property type="project" value="InterPro"/>
</dbReference>
<sequence>MRVSVLDQSPISAGMTGAQALHNSVDLARRADALGFHRFWVAEHHGSPMLAGASPEVLLGPIGAATSRIRLGSGGVMLPHYSPLKVAESFSMLSGLFPGRVDLAVGRAPGTDPRTTLALQRDRTRPMRDDFPDQLAELLAYVRGALPPGHPFARLPAMLPGRPEHPAPWLLGSSAQSGIWAAELGLPYAFADFINPVGAEVARRYRAEFVPSEFASTPYTIVCAWVVCAETDDEAERLAASGRMTLALLLRGELIPVPPVDEALAFLEAERAREAASPFAGLPQARLAPARRRIVGAPDTVARDIGVLARDYEADEVMVVTITYDHAARVRSYELLAEAFGLAD</sequence>
<geneLocation type="plasmid" evidence="4 5">
    <name>1</name>
</geneLocation>
<gene>
    <name evidence="4" type="ORF">J421_4955</name>
</gene>
<keyword evidence="4" id="KW-0614">Plasmid</keyword>
<proteinExistence type="predicted"/>
<dbReference type="PATRIC" id="fig|861299.3.peg.5010"/>
<reference evidence="4 5" key="1">
    <citation type="journal article" date="2014" name="Genome Announc.">
        <title>Genome Sequence and Methylome of Soil Bacterium Gemmatirosa kalamazoonensis KBS708T, a Member of the Rarely Cultivated Gemmatimonadetes Phylum.</title>
        <authorList>
            <person name="Debruyn J.M."/>
            <person name="Radosevich M."/>
            <person name="Wommack K.E."/>
            <person name="Polson S.W."/>
            <person name="Hauser L.J."/>
            <person name="Fawaz M.N."/>
            <person name="Korlach J."/>
            <person name="Tsai Y.C."/>
        </authorList>
    </citation>
    <scope>NUCLEOTIDE SEQUENCE [LARGE SCALE GENOMIC DNA]</scope>
    <source>
        <strain evidence="4 5">KBS708</strain>
        <plasmid evidence="5">Plasmid 1</plasmid>
    </source>
</reference>
<dbReference type="SUPFAM" id="SSF51679">
    <property type="entry name" value="Bacterial luciferase-like"/>
    <property type="match status" value="1"/>
</dbReference>
<dbReference type="RefSeq" id="WP_025413829.1">
    <property type="nucleotide sequence ID" value="NZ_CP007129.1"/>
</dbReference>
<evidence type="ECO:0000259" key="3">
    <source>
        <dbReference type="Pfam" id="PF00296"/>
    </source>
</evidence>
<dbReference type="FunFam" id="3.20.20.30:FF:000002">
    <property type="entry name" value="LLM class flavin-dependent oxidoreductase"/>
    <property type="match status" value="1"/>
</dbReference>